<accession>A0AAE0U9A7</accession>
<evidence type="ECO:0000313" key="2">
    <source>
        <dbReference type="Proteomes" id="UP001281003"/>
    </source>
</evidence>
<protein>
    <submittedName>
        <fullName evidence="1">Uncharacterized protein</fullName>
    </submittedName>
</protein>
<evidence type="ECO:0000313" key="1">
    <source>
        <dbReference type="EMBL" id="KAK3395557.1"/>
    </source>
</evidence>
<gene>
    <name evidence="1" type="ORF">B0T20DRAFT_419115</name>
</gene>
<dbReference type="EMBL" id="JAUTDP010000010">
    <property type="protein sequence ID" value="KAK3395557.1"/>
    <property type="molecule type" value="Genomic_DNA"/>
</dbReference>
<keyword evidence="2" id="KW-1185">Reference proteome</keyword>
<comment type="caution">
    <text evidence="1">The sequence shown here is derived from an EMBL/GenBank/DDBJ whole genome shotgun (WGS) entry which is preliminary data.</text>
</comment>
<reference evidence="1" key="2">
    <citation type="submission" date="2023-07" db="EMBL/GenBank/DDBJ databases">
        <authorList>
            <consortium name="Lawrence Berkeley National Laboratory"/>
            <person name="Haridas S."/>
            <person name="Hensen N."/>
            <person name="Bonometti L."/>
            <person name="Westerberg I."/>
            <person name="Brannstrom I.O."/>
            <person name="Guillou S."/>
            <person name="Cros-Aarteil S."/>
            <person name="Calhoun S."/>
            <person name="Kuo A."/>
            <person name="Mondo S."/>
            <person name="Pangilinan J."/>
            <person name="Riley R."/>
            <person name="LaButti K."/>
            <person name="Andreopoulos B."/>
            <person name="Lipzen A."/>
            <person name="Chen C."/>
            <person name="Yanf M."/>
            <person name="Daum C."/>
            <person name="Ng V."/>
            <person name="Clum A."/>
            <person name="Steindorff A."/>
            <person name="Ohm R."/>
            <person name="Martin F."/>
            <person name="Silar P."/>
            <person name="Natvig D."/>
            <person name="Lalanne C."/>
            <person name="Gautier V."/>
            <person name="Ament-velasquez S.L."/>
            <person name="Kruys A."/>
            <person name="Hutchinson M.I."/>
            <person name="Powell A.J."/>
            <person name="Barry K."/>
            <person name="Miller A.N."/>
            <person name="Grigoriev I.V."/>
            <person name="Debuchy R."/>
            <person name="Gladieux P."/>
            <person name="Thoren M.H."/>
            <person name="Johannesson H."/>
        </authorList>
    </citation>
    <scope>NUCLEOTIDE SEQUENCE</scope>
    <source>
        <strain evidence="1">FGSC 1904</strain>
    </source>
</reference>
<sequence>MKSIHQLWKGTTVFQSPMIWYLSRALSCYHTPYCIDDVVRQSEHDRARGTDIVFPILPTLPGSEYDIHTEDRETQTRQPASTPLPSRIECPKQYQKPSRTRFLQAAFIPVKLQGFPLAGSLDADSDIKLTATRLGKHEFTSMLPGCHAYKMLENLGTWEDYWYSMTMSSLGSFGADVFGLAGSDPGHFHVKLRGKGRSAQVSCPSSDPRCPGIHTRYFLKLEFMRKPKVRSMQNEPFESANKIQYGLPMTVLRFEV</sequence>
<dbReference type="AlphaFoldDB" id="A0AAE0U9A7"/>
<proteinExistence type="predicted"/>
<organism evidence="1 2">
    <name type="scientific">Sordaria brevicollis</name>
    <dbReference type="NCBI Taxonomy" id="83679"/>
    <lineage>
        <taxon>Eukaryota</taxon>
        <taxon>Fungi</taxon>
        <taxon>Dikarya</taxon>
        <taxon>Ascomycota</taxon>
        <taxon>Pezizomycotina</taxon>
        <taxon>Sordariomycetes</taxon>
        <taxon>Sordariomycetidae</taxon>
        <taxon>Sordariales</taxon>
        <taxon>Sordariaceae</taxon>
        <taxon>Sordaria</taxon>
    </lineage>
</organism>
<name>A0AAE0U9A7_SORBR</name>
<dbReference type="Proteomes" id="UP001281003">
    <property type="component" value="Unassembled WGS sequence"/>
</dbReference>
<reference evidence="1" key="1">
    <citation type="journal article" date="2023" name="Mol. Phylogenet. Evol.">
        <title>Genome-scale phylogeny and comparative genomics of the fungal order Sordariales.</title>
        <authorList>
            <person name="Hensen N."/>
            <person name="Bonometti L."/>
            <person name="Westerberg I."/>
            <person name="Brannstrom I.O."/>
            <person name="Guillou S."/>
            <person name="Cros-Aarteil S."/>
            <person name="Calhoun S."/>
            <person name="Haridas S."/>
            <person name="Kuo A."/>
            <person name="Mondo S."/>
            <person name="Pangilinan J."/>
            <person name="Riley R."/>
            <person name="LaButti K."/>
            <person name="Andreopoulos B."/>
            <person name="Lipzen A."/>
            <person name="Chen C."/>
            <person name="Yan M."/>
            <person name="Daum C."/>
            <person name="Ng V."/>
            <person name="Clum A."/>
            <person name="Steindorff A."/>
            <person name="Ohm R.A."/>
            <person name="Martin F."/>
            <person name="Silar P."/>
            <person name="Natvig D.O."/>
            <person name="Lalanne C."/>
            <person name="Gautier V."/>
            <person name="Ament-Velasquez S.L."/>
            <person name="Kruys A."/>
            <person name="Hutchinson M.I."/>
            <person name="Powell A.J."/>
            <person name="Barry K."/>
            <person name="Miller A.N."/>
            <person name="Grigoriev I.V."/>
            <person name="Debuchy R."/>
            <person name="Gladieux P."/>
            <person name="Hiltunen Thoren M."/>
            <person name="Johannesson H."/>
        </authorList>
    </citation>
    <scope>NUCLEOTIDE SEQUENCE</scope>
    <source>
        <strain evidence="1">FGSC 1904</strain>
    </source>
</reference>